<evidence type="ECO:0000313" key="2">
    <source>
        <dbReference type="EMBL" id="OXA41782.1"/>
    </source>
</evidence>
<organism evidence="2 3">
    <name type="scientific">Folsomia candida</name>
    <name type="common">Springtail</name>
    <dbReference type="NCBI Taxonomy" id="158441"/>
    <lineage>
        <taxon>Eukaryota</taxon>
        <taxon>Metazoa</taxon>
        <taxon>Ecdysozoa</taxon>
        <taxon>Arthropoda</taxon>
        <taxon>Hexapoda</taxon>
        <taxon>Collembola</taxon>
        <taxon>Entomobryomorpha</taxon>
        <taxon>Isotomoidea</taxon>
        <taxon>Isotomidae</taxon>
        <taxon>Proisotominae</taxon>
        <taxon>Folsomia</taxon>
    </lineage>
</organism>
<evidence type="ECO:0000259" key="1">
    <source>
        <dbReference type="PROSITE" id="PS50228"/>
    </source>
</evidence>
<dbReference type="Gene3D" id="2.60.120.740">
    <property type="match status" value="1"/>
</dbReference>
<dbReference type="Proteomes" id="UP000198287">
    <property type="component" value="Unassembled WGS sequence"/>
</dbReference>
<feature type="domain" description="SUEL-type lectin" evidence="1">
    <location>
        <begin position="20"/>
        <end position="124"/>
    </location>
</feature>
<keyword evidence="3" id="KW-1185">Reference proteome</keyword>
<name>A0A226D8B2_FOLCA</name>
<proteinExistence type="predicted"/>
<dbReference type="GO" id="GO:0030246">
    <property type="term" value="F:carbohydrate binding"/>
    <property type="evidence" value="ECO:0007669"/>
    <property type="project" value="InterPro"/>
</dbReference>
<accession>A0A226D8B2</accession>
<sequence length="156" mass="17001">MNTLGGTLLSGTLRTYQKAGCDGEYVILRCPTGTTISVQLAQYGKTAPSPTLCHSPGSIHPELVDSSITDPYNNITCLMPSAIQTVVGLCQKKTSCKFQTSPRTFGGDPCPGARKYMETVYKCRPIQHQPLSDISRVMCFSEVIRHLINNESDAEI</sequence>
<dbReference type="Pfam" id="PF02140">
    <property type="entry name" value="SUEL_Lectin"/>
    <property type="match status" value="1"/>
</dbReference>
<comment type="caution">
    <text evidence="2">The sequence shown here is derived from an EMBL/GenBank/DDBJ whole genome shotgun (WGS) entry which is preliminary data.</text>
</comment>
<protein>
    <submittedName>
        <fullName evidence="2">Protein eva-1 C</fullName>
    </submittedName>
</protein>
<dbReference type="AlphaFoldDB" id="A0A226D8B2"/>
<evidence type="ECO:0000313" key="3">
    <source>
        <dbReference type="Proteomes" id="UP000198287"/>
    </source>
</evidence>
<dbReference type="PROSITE" id="PS50228">
    <property type="entry name" value="SUEL_LECTIN"/>
    <property type="match status" value="1"/>
</dbReference>
<dbReference type="InterPro" id="IPR043159">
    <property type="entry name" value="Lectin_gal-bd_sf"/>
</dbReference>
<dbReference type="CDD" id="cd22828">
    <property type="entry name" value="Gal_Rha_Lectin_EVA1_EVA1C_rpt1"/>
    <property type="match status" value="1"/>
</dbReference>
<dbReference type="InterPro" id="IPR000922">
    <property type="entry name" value="Lectin_gal-bd_dom"/>
</dbReference>
<dbReference type="EMBL" id="LNIX01000028">
    <property type="protein sequence ID" value="OXA41782.1"/>
    <property type="molecule type" value="Genomic_DNA"/>
</dbReference>
<gene>
    <name evidence="2" type="ORF">Fcan01_23438</name>
</gene>
<reference evidence="2 3" key="1">
    <citation type="submission" date="2015-12" db="EMBL/GenBank/DDBJ databases">
        <title>The genome of Folsomia candida.</title>
        <authorList>
            <person name="Faddeeva A."/>
            <person name="Derks M.F."/>
            <person name="Anvar Y."/>
            <person name="Smit S."/>
            <person name="Van Straalen N."/>
            <person name="Roelofs D."/>
        </authorList>
    </citation>
    <scope>NUCLEOTIDE SEQUENCE [LARGE SCALE GENOMIC DNA]</scope>
    <source>
        <strain evidence="2 3">VU population</strain>
        <tissue evidence="2">Whole body</tissue>
    </source>
</reference>
<dbReference type="OrthoDB" id="5970528at2759"/>
<dbReference type="OMA" id="AESINCA"/>
<dbReference type="PANTHER" id="PTHR46780">
    <property type="entry name" value="PROTEIN EVA-1"/>
    <property type="match status" value="1"/>
</dbReference>